<name>K0K0B7_SACES</name>
<dbReference type="PATRIC" id="fig|1179773.3.peg.3687"/>
<evidence type="ECO:0000256" key="3">
    <source>
        <dbReference type="ARBA" id="ARBA00022801"/>
    </source>
</evidence>
<evidence type="ECO:0000256" key="2">
    <source>
        <dbReference type="ARBA" id="ARBA00022729"/>
    </source>
</evidence>
<dbReference type="InterPro" id="IPR051601">
    <property type="entry name" value="Serine_prot/Carboxylest_S33"/>
</dbReference>
<dbReference type="PANTHER" id="PTHR43248">
    <property type="entry name" value="2-SUCCINYL-6-HYDROXY-2,4-CYCLOHEXADIENE-1-CARBOXYLATE SYNTHASE"/>
    <property type="match status" value="1"/>
</dbReference>
<dbReference type="PANTHER" id="PTHR43248:SF29">
    <property type="entry name" value="TRIPEPTIDYL AMINOPEPTIDASE"/>
    <property type="match status" value="1"/>
</dbReference>
<dbReference type="InterPro" id="IPR029058">
    <property type="entry name" value="AB_hydrolase_fold"/>
</dbReference>
<protein>
    <submittedName>
        <fullName evidence="7">Uncharacterized protein</fullName>
    </submittedName>
</protein>
<dbReference type="Pfam" id="PF00561">
    <property type="entry name" value="Abhydrolase_1"/>
    <property type="match status" value="1"/>
</dbReference>
<dbReference type="eggNOG" id="COG0596">
    <property type="taxonomic scope" value="Bacteria"/>
</dbReference>
<dbReference type="Pfam" id="PF08386">
    <property type="entry name" value="Abhydrolase_4"/>
    <property type="match status" value="1"/>
</dbReference>
<dbReference type="KEGG" id="sesp:BN6_36880"/>
<sequence length="474" mass="50896">MRITIGKAAALLVVAVLLGTAVQGVAAAVPRVEWHDCGDGLQCGSVRVPVDWGDRASARIDLGLARLPARDQSRKKGTLLHNPGGPAPAIEYLPLMEGALDELTEWFDVVVFDPRGFGASGGVSCPEPVPFTLDWGAPDRAAYDGFATANRAFADRCAAAMGPLRGKLNSWQVAHDMEAVRVALGQRRLNYYGNSYGTVFGQVYAELFGHNVGRMYLDSLLDHTSPDRYPWTVAKAEVSERNLHRFARWCDREPACALHGRDPLATWDRVVAAAERAPIPAPGASVPATAGLILGQARVGDERDWPGFALAVAEADAGDASRFVPRLPPPPGAIGPDLAGVMMCADFPYETDYRAVRRLSDRLRDTIAPRLGRTDAWYPAATHCAGLPRVGTYPPRPLRPRGLPPVLIASGSADHVTPPGHGRNVARQLPGARYLPVEGGHALYWSGNPCVRGHVHRYLLDGTMPATDATCPAT</sequence>
<keyword evidence="3" id="KW-0378">Hydrolase</keyword>
<proteinExistence type="inferred from homology"/>
<gene>
    <name evidence="7" type="ordered locus">BN6_36880</name>
</gene>
<feature type="chain" id="PRO_5038784211" evidence="4">
    <location>
        <begin position="27"/>
        <end position="474"/>
    </location>
</feature>
<keyword evidence="8" id="KW-1185">Reference proteome</keyword>
<dbReference type="BioCyc" id="SESP1179773:BN6_RS17865-MONOMER"/>
<dbReference type="SUPFAM" id="SSF53474">
    <property type="entry name" value="alpha/beta-Hydrolases"/>
    <property type="match status" value="1"/>
</dbReference>
<evidence type="ECO:0000256" key="1">
    <source>
        <dbReference type="ARBA" id="ARBA00010088"/>
    </source>
</evidence>
<keyword evidence="2 4" id="KW-0732">Signal</keyword>
<comment type="similarity">
    <text evidence="1">Belongs to the peptidase S33 family.</text>
</comment>
<organism evidence="7 8">
    <name type="scientific">Saccharothrix espanaensis (strain ATCC 51144 / DSM 44229 / JCM 9112 / NBRC 15066 / NRRL 15764)</name>
    <dbReference type="NCBI Taxonomy" id="1179773"/>
    <lineage>
        <taxon>Bacteria</taxon>
        <taxon>Bacillati</taxon>
        <taxon>Actinomycetota</taxon>
        <taxon>Actinomycetes</taxon>
        <taxon>Pseudonocardiales</taxon>
        <taxon>Pseudonocardiaceae</taxon>
        <taxon>Saccharothrix</taxon>
    </lineage>
</organism>
<accession>K0K0B7</accession>
<dbReference type="RefSeq" id="WP_015101094.1">
    <property type="nucleotide sequence ID" value="NC_019673.1"/>
</dbReference>
<dbReference type="InterPro" id="IPR013595">
    <property type="entry name" value="Pept_S33_TAP-like_C"/>
</dbReference>
<feature type="domain" description="AB hydrolase-1" evidence="5">
    <location>
        <begin position="99"/>
        <end position="220"/>
    </location>
</feature>
<dbReference type="Gene3D" id="3.40.50.1820">
    <property type="entry name" value="alpha/beta hydrolase"/>
    <property type="match status" value="1"/>
</dbReference>
<reference evidence="7 8" key="1">
    <citation type="journal article" date="2012" name="BMC Genomics">
        <title>Complete genome sequence of Saccharothrix espanaensis DSM 44229T and comparison to the other completely sequenced Pseudonocardiaceae.</title>
        <authorList>
            <person name="Strobel T."/>
            <person name="Al-Dilaimi A."/>
            <person name="Blom J."/>
            <person name="Gessner A."/>
            <person name="Kalinowski J."/>
            <person name="Luzhetska M."/>
            <person name="Puhler A."/>
            <person name="Szczepanowski R."/>
            <person name="Bechthold A."/>
            <person name="Ruckert C."/>
        </authorList>
    </citation>
    <scope>NUCLEOTIDE SEQUENCE [LARGE SCALE GENOMIC DNA]</scope>
    <source>
        <strain evidence="8">ATCC 51144 / DSM 44229 / JCM 9112 / NBRC 15066 / NRRL 15764</strain>
    </source>
</reference>
<feature type="domain" description="Peptidase S33 tripeptidyl aminopeptidase-like C-terminal" evidence="6">
    <location>
        <begin position="376"/>
        <end position="471"/>
    </location>
</feature>
<evidence type="ECO:0000313" key="7">
    <source>
        <dbReference type="EMBL" id="CCH30982.1"/>
    </source>
</evidence>
<dbReference type="AlphaFoldDB" id="K0K0B7"/>
<dbReference type="EMBL" id="HE804045">
    <property type="protein sequence ID" value="CCH30982.1"/>
    <property type="molecule type" value="Genomic_DNA"/>
</dbReference>
<dbReference type="HOGENOM" id="CLU_013364_3_3_11"/>
<evidence type="ECO:0000259" key="6">
    <source>
        <dbReference type="Pfam" id="PF08386"/>
    </source>
</evidence>
<evidence type="ECO:0000259" key="5">
    <source>
        <dbReference type="Pfam" id="PF00561"/>
    </source>
</evidence>
<evidence type="ECO:0000256" key="4">
    <source>
        <dbReference type="SAM" id="SignalP"/>
    </source>
</evidence>
<evidence type="ECO:0000313" key="8">
    <source>
        <dbReference type="Proteomes" id="UP000006281"/>
    </source>
</evidence>
<dbReference type="STRING" id="1179773.BN6_36880"/>
<dbReference type="Proteomes" id="UP000006281">
    <property type="component" value="Chromosome"/>
</dbReference>
<feature type="signal peptide" evidence="4">
    <location>
        <begin position="1"/>
        <end position="26"/>
    </location>
</feature>
<dbReference type="OrthoDB" id="4006962at2"/>
<dbReference type="InterPro" id="IPR000073">
    <property type="entry name" value="AB_hydrolase_1"/>
</dbReference>
<dbReference type="GO" id="GO:0016787">
    <property type="term" value="F:hydrolase activity"/>
    <property type="evidence" value="ECO:0007669"/>
    <property type="project" value="UniProtKB-KW"/>
</dbReference>